<dbReference type="OrthoDB" id="9096529at2"/>
<feature type="transmembrane region" description="Helical" evidence="1">
    <location>
        <begin position="41"/>
        <end position="63"/>
    </location>
</feature>
<keyword evidence="1" id="KW-1133">Transmembrane helix</keyword>
<proteinExistence type="predicted"/>
<protein>
    <recommendedName>
        <fullName evidence="4">Tfp pilus assembly protein PilO</fullName>
    </recommendedName>
</protein>
<sequence>MNTLASAGNASSPSPLLAERGARLSDWLAVHAWPRRRRARVAVAIGVIAAIASSTACLVADPLDVHAARRALADAHQHRTDAQRVLARLPALRREAAQFAPRAPHAGHAADDIRRVSQLAAESGLVLQTLEPLASSALSAASAPSAPSTRIEPGAAKAEPYRAMKLGAQGGFAPMRRFVEALAREPALTVPFELALRRTGETLSVAATVRVYDGLAPLPATAARPLAADPFARSLAAVAGSAPWRLVGVLQDRRRSVALVETPEGVVAVQAGVSIAGGRVASIDASRVVIETGGARQTLTWAEAAK</sequence>
<reference evidence="2 3" key="1">
    <citation type="submission" date="2019-12" db="EMBL/GenBank/DDBJ databases">
        <title>Paraburkholderia acidiphila 7Q-K02 sp. nov and Paraburkholderia acidisoli DHF22 sp. nov., two strains isolated from forest soil.</title>
        <authorList>
            <person name="Gao Z."/>
            <person name="Qiu L."/>
        </authorList>
    </citation>
    <scope>NUCLEOTIDE SEQUENCE [LARGE SCALE GENOMIC DNA]</scope>
    <source>
        <strain evidence="2 3">DHF22</strain>
    </source>
</reference>
<dbReference type="Proteomes" id="UP000433577">
    <property type="component" value="Chromosome 1"/>
</dbReference>
<organism evidence="2 3">
    <name type="scientific">Paraburkholderia acidisoli</name>
    <dbReference type="NCBI Taxonomy" id="2571748"/>
    <lineage>
        <taxon>Bacteria</taxon>
        <taxon>Pseudomonadati</taxon>
        <taxon>Pseudomonadota</taxon>
        <taxon>Betaproteobacteria</taxon>
        <taxon>Burkholderiales</taxon>
        <taxon>Burkholderiaceae</taxon>
        <taxon>Paraburkholderia</taxon>
    </lineage>
</organism>
<keyword evidence="1" id="KW-0472">Membrane</keyword>
<dbReference type="KEGG" id="pacs:FAZ98_12725"/>
<evidence type="ECO:0008006" key="4">
    <source>
        <dbReference type="Google" id="ProtNLM"/>
    </source>
</evidence>
<accession>A0A7Z2GIN8</accession>
<dbReference type="RefSeq" id="WP_158951546.1">
    <property type="nucleotide sequence ID" value="NZ_CP046913.1"/>
</dbReference>
<dbReference type="AlphaFoldDB" id="A0A7Z2GIN8"/>
<keyword evidence="1" id="KW-0812">Transmembrane</keyword>
<keyword evidence="3" id="KW-1185">Reference proteome</keyword>
<gene>
    <name evidence="2" type="ORF">FAZ98_12725</name>
</gene>
<name>A0A7Z2GIN8_9BURK</name>
<dbReference type="EMBL" id="CP046913">
    <property type="protein sequence ID" value="QGZ62521.1"/>
    <property type="molecule type" value="Genomic_DNA"/>
</dbReference>
<evidence type="ECO:0000256" key="1">
    <source>
        <dbReference type="SAM" id="Phobius"/>
    </source>
</evidence>
<evidence type="ECO:0000313" key="3">
    <source>
        <dbReference type="Proteomes" id="UP000433577"/>
    </source>
</evidence>
<evidence type="ECO:0000313" key="2">
    <source>
        <dbReference type="EMBL" id="QGZ62521.1"/>
    </source>
</evidence>